<dbReference type="SUPFAM" id="SSF103506">
    <property type="entry name" value="Mitochondrial carrier"/>
    <property type="match status" value="1"/>
</dbReference>
<comment type="caution">
    <text evidence="13">The sequence shown here is derived from an EMBL/GenBank/DDBJ whole genome shotgun (WGS) entry which is preliminary data.</text>
</comment>
<feature type="coiled-coil region" evidence="10">
    <location>
        <begin position="110"/>
        <end position="137"/>
    </location>
</feature>
<keyword evidence="3 9" id="KW-0813">Transport</keyword>
<keyword evidence="5" id="KW-0677">Repeat</keyword>
<keyword evidence="4 8" id="KW-0812">Transmembrane</keyword>
<reference evidence="13 14" key="1">
    <citation type="journal article" date="2023" name="Commun. Biol.">
        <title>Genome analysis of Parmales, the sister group of diatoms, reveals the evolutionary specialization of diatoms from phago-mixotrophs to photoautotrophs.</title>
        <authorList>
            <person name="Ban H."/>
            <person name="Sato S."/>
            <person name="Yoshikawa S."/>
            <person name="Yamada K."/>
            <person name="Nakamura Y."/>
            <person name="Ichinomiya M."/>
            <person name="Sato N."/>
            <person name="Blanc-Mathieu R."/>
            <person name="Endo H."/>
            <person name="Kuwata A."/>
            <person name="Ogata H."/>
        </authorList>
    </citation>
    <scope>NUCLEOTIDE SEQUENCE [LARGE SCALE GENOMIC DNA]</scope>
</reference>
<feature type="region of interest" description="Disordered" evidence="11">
    <location>
        <begin position="172"/>
        <end position="200"/>
    </location>
</feature>
<name>A0ABQ6N395_9STRA</name>
<feature type="repeat" description="Solcar" evidence="8">
    <location>
        <begin position="141"/>
        <end position="233"/>
    </location>
</feature>
<dbReference type="EMBL" id="BRYB01002048">
    <property type="protein sequence ID" value="GMI38730.1"/>
    <property type="molecule type" value="Genomic_DNA"/>
</dbReference>
<dbReference type="PANTHER" id="PTHR45667">
    <property type="entry name" value="S-ADENOSYLMETHIONINE MITOCHONDRIAL CARRIER PROTEIN"/>
    <property type="match status" value="1"/>
</dbReference>
<evidence type="ECO:0000256" key="11">
    <source>
        <dbReference type="SAM" id="MobiDB-lite"/>
    </source>
</evidence>
<dbReference type="Pfam" id="PF00153">
    <property type="entry name" value="Mito_carr"/>
    <property type="match status" value="3"/>
</dbReference>
<evidence type="ECO:0000256" key="12">
    <source>
        <dbReference type="SAM" id="SignalP"/>
    </source>
</evidence>
<evidence type="ECO:0000313" key="14">
    <source>
        <dbReference type="Proteomes" id="UP001165060"/>
    </source>
</evidence>
<evidence type="ECO:0000313" key="13">
    <source>
        <dbReference type="EMBL" id="GMI38730.1"/>
    </source>
</evidence>
<accession>A0ABQ6N395</accession>
<evidence type="ECO:0000256" key="2">
    <source>
        <dbReference type="ARBA" id="ARBA00006375"/>
    </source>
</evidence>
<keyword evidence="6" id="KW-1133">Transmembrane helix</keyword>
<sequence length="442" mass="46248">MLLPLLPLLLSLSLSLPQPALAVFGSSVSSISSPAPTKYQSADSFLLESGKKSNQKAGALGITEARRLASDLSASLQSSYLDSLDALISDILKDPPDALPEEVRGKLKLLEADREKKIKAQALKDQLNARADFLEKLDKQPAYVVYGSACLASFGSTSVMHPVDTIKTLSMASEDGEEDEGGGYSPDPAPKPRSPLPPLSELPKLYRGLSANLLKEGPPSALYLGIYESVKSLLLGGSVAFDNADSSGNLLPPLAVYLIAGAAGEMVGTVVRAPSEAVKTKLQSGAAANIPEAFAQLVADPKNTFQTWASSLARDVPFGAIQLAIFECVKTAILQNENIDLDVNTVLAEAALGALGGGIGALITTPADVVVTRLITQEEGGGDGGAPERLNAAAMARLVFEEGGVGGFFRGWGTRVGYWSPAIAIFLSLYCRLRGLGLELVP</sequence>
<feature type="repeat" description="Solcar" evidence="8">
    <location>
        <begin position="252"/>
        <end position="332"/>
    </location>
</feature>
<feature type="chain" id="PRO_5046339324" evidence="12">
    <location>
        <begin position="23"/>
        <end position="442"/>
    </location>
</feature>
<evidence type="ECO:0000256" key="7">
    <source>
        <dbReference type="ARBA" id="ARBA00023136"/>
    </source>
</evidence>
<evidence type="ECO:0000256" key="5">
    <source>
        <dbReference type="ARBA" id="ARBA00022737"/>
    </source>
</evidence>
<dbReference type="Proteomes" id="UP001165060">
    <property type="component" value="Unassembled WGS sequence"/>
</dbReference>
<gene>
    <name evidence="13" type="ORF">TeGR_g863</name>
</gene>
<keyword evidence="10" id="KW-0175">Coiled coil</keyword>
<protein>
    <submittedName>
        <fullName evidence="13">Uncharacterized protein</fullName>
    </submittedName>
</protein>
<dbReference type="InterPro" id="IPR023395">
    <property type="entry name" value="MCP_dom_sf"/>
</dbReference>
<evidence type="ECO:0000256" key="3">
    <source>
        <dbReference type="ARBA" id="ARBA00022448"/>
    </source>
</evidence>
<dbReference type="PROSITE" id="PS50920">
    <property type="entry name" value="SOLCAR"/>
    <property type="match status" value="3"/>
</dbReference>
<evidence type="ECO:0000256" key="1">
    <source>
        <dbReference type="ARBA" id="ARBA00004141"/>
    </source>
</evidence>
<keyword evidence="14" id="KW-1185">Reference proteome</keyword>
<dbReference type="Gene3D" id="1.50.40.10">
    <property type="entry name" value="Mitochondrial carrier domain"/>
    <property type="match status" value="1"/>
</dbReference>
<proteinExistence type="inferred from homology"/>
<feature type="repeat" description="Solcar" evidence="8">
    <location>
        <begin position="344"/>
        <end position="436"/>
    </location>
</feature>
<keyword evidence="7 8" id="KW-0472">Membrane</keyword>
<feature type="signal peptide" evidence="12">
    <location>
        <begin position="1"/>
        <end position="22"/>
    </location>
</feature>
<dbReference type="InterPro" id="IPR018108">
    <property type="entry name" value="MCP_transmembrane"/>
</dbReference>
<evidence type="ECO:0000256" key="4">
    <source>
        <dbReference type="ARBA" id="ARBA00022692"/>
    </source>
</evidence>
<comment type="subcellular location">
    <subcellularLocation>
        <location evidence="1">Membrane</location>
        <topology evidence="1">Multi-pass membrane protein</topology>
    </subcellularLocation>
</comment>
<evidence type="ECO:0000256" key="9">
    <source>
        <dbReference type="RuleBase" id="RU000488"/>
    </source>
</evidence>
<evidence type="ECO:0000256" key="10">
    <source>
        <dbReference type="SAM" id="Coils"/>
    </source>
</evidence>
<evidence type="ECO:0000256" key="8">
    <source>
        <dbReference type="PROSITE-ProRule" id="PRU00282"/>
    </source>
</evidence>
<keyword evidence="12" id="KW-0732">Signal</keyword>
<comment type="similarity">
    <text evidence="2 9">Belongs to the mitochondrial carrier (TC 2.A.29) family.</text>
</comment>
<organism evidence="13 14">
    <name type="scientific">Tetraparma gracilis</name>
    <dbReference type="NCBI Taxonomy" id="2962635"/>
    <lineage>
        <taxon>Eukaryota</taxon>
        <taxon>Sar</taxon>
        <taxon>Stramenopiles</taxon>
        <taxon>Ochrophyta</taxon>
        <taxon>Bolidophyceae</taxon>
        <taxon>Parmales</taxon>
        <taxon>Triparmaceae</taxon>
        <taxon>Tetraparma</taxon>
    </lineage>
</organism>
<feature type="compositionally biased region" description="Pro residues" evidence="11">
    <location>
        <begin position="187"/>
        <end position="200"/>
    </location>
</feature>
<evidence type="ECO:0000256" key="6">
    <source>
        <dbReference type="ARBA" id="ARBA00022989"/>
    </source>
</evidence>